<comment type="caution">
    <text evidence="2">The sequence shown here is derived from an EMBL/GenBank/DDBJ whole genome shotgun (WGS) entry which is preliminary data.</text>
</comment>
<evidence type="ECO:0000256" key="1">
    <source>
        <dbReference type="SAM" id="MobiDB-lite"/>
    </source>
</evidence>
<name>A0AAV6VAY8_9ARAC</name>
<dbReference type="AlphaFoldDB" id="A0AAV6VAY8"/>
<dbReference type="EMBL" id="JAFNEN010000117">
    <property type="protein sequence ID" value="KAG8193627.1"/>
    <property type="molecule type" value="Genomic_DNA"/>
</dbReference>
<feature type="region of interest" description="Disordered" evidence="1">
    <location>
        <begin position="22"/>
        <end position="41"/>
    </location>
</feature>
<evidence type="ECO:0000313" key="3">
    <source>
        <dbReference type="Proteomes" id="UP000827092"/>
    </source>
</evidence>
<dbReference type="Proteomes" id="UP000827092">
    <property type="component" value="Unassembled WGS sequence"/>
</dbReference>
<reference evidence="2 3" key="1">
    <citation type="journal article" date="2022" name="Nat. Ecol. Evol.">
        <title>A masculinizing supergene underlies an exaggerated male reproductive morph in a spider.</title>
        <authorList>
            <person name="Hendrickx F."/>
            <person name="De Corte Z."/>
            <person name="Sonet G."/>
            <person name="Van Belleghem S.M."/>
            <person name="Kostlbacher S."/>
            <person name="Vangestel C."/>
        </authorList>
    </citation>
    <scope>NUCLEOTIDE SEQUENCE [LARGE SCALE GENOMIC DNA]</scope>
    <source>
        <strain evidence="2">W744_W776</strain>
    </source>
</reference>
<feature type="compositionally biased region" description="Basic and acidic residues" evidence="1">
    <location>
        <begin position="32"/>
        <end position="41"/>
    </location>
</feature>
<organism evidence="2 3">
    <name type="scientific">Oedothorax gibbosus</name>
    <dbReference type="NCBI Taxonomy" id="931172"/>
    <lineage>
        <taxon>Eukaryota</taxon>
        <taxon>Metazoa</taxon>
        <taxon>Ecdysozoa</taxon>
        <taxon>Arthropoda</taxon>
        <taxon>Chelicerata</taxon>
        <taxon>Arachnida</taxon>
        <taxon>Araneae</taxon>
        <taxon>Araneomorphae</taxon>
        <taxon>Entelegynae</taxon>
        <taxon>Araneoidea</taxon>
        <taxon>Linyphiidae</taxon>
        <taxon>Erigoninae</taxon>
        <taxon>Oedothorax</taxon>
    </lineage>
</organism>
<gene>
    <name evidence="2" type="ORF">JTE90_002885</name>
</gene>
<keyword evidence="3" id="KW-1185">Reference proteome</keyword>
<sequence>MDWYSQGNCLLISNRRNLDIEDKLASPSSSHQQEDTKTASRECDCGTTFVNDMSVRAPNVTSRVLAYGWQLGPSVHPPPITLNHPRDITHKPLD</sequence>
<proteinExistence type="predicted"/>
<evidence type="ECO:0000313" key="2">
    <source>
        <dbReference type="EMBL" id="KAG8193627.1"/>
    </source>
</evidence>
<protein>
    <submittedName>
        <fullName evidence="2">Uncharacterized protein</fullName>
    </submittedName>
</protein>
<accession>A0AAV6VAY8</accession>